<protein>
    <recommendedName>
        <fullName evidence="1">F-box domain-containing protein</fullName>
    </recommendedName>
</protein>
<sequence length="237" mass="27459">MMENIDAIDRLEKHNRTYVPGASEENNNGKFLGPDEIDLLVDAHRIEREEKEMREKYFRFLPPISSRRKELEEFSLAERLLGDVPHLFATKILTKLDDQDVAVFSRCSKRIRRLVRNEFGETKYAKLCVRKFASSKEGVAYAKWCGVPMTTRTFASIARVGNVEALGFALDAGWPHDAKAATACARGNHFETLRWMRANELKWDKKKVLVVAMENRNVDMAEWIMMQEEEEEEEVDD</sequence>
<dbReference type="RefSeq" id="XP_007513496.1">
    <property type="nucleotide sequence ID" value="XM_007513434.1"/>
</dbReference>
<gene>
    <name evidence="2" type="ORF">Bathy04g04000</name>
</gene>
<dbReference type="PROSITE" id="PS50181">
    <property type="entry name" value="FBOX"/>
    <property type="match status" value="1"/>
</dbReference>
<evidence type="ECO:0000313" key="3">
    <source>
        <dbReference type="Proteomes" id="UP000198341"/>
    </source>
</evidence>
<dbReference type="InterPro" id="IPR001810">
    <property type="entry name" value="F-box_dom"/>
</dbReference>
<keyword evidence="3" id="KW-1185">Reference proteome</keyword>
<dbReference type="EMBL" id="FO082275">
    <property type="protein sequence ID" value="CCO16021.1"/>
    <property type="molecule type" value="Genomic_DNA"/>
</dbReference>
<organism evidence="2 3">
    <name type="scientific">Bathycoccus prasinos</name>
    <dbReference type="NCBI Taxonomy" id="41875"/>
    <lineage>
        <taxon>Eukaryota</taxon>
        <taxon>Viridiplantae</taxon>
        <taxon>Chlorophyta</taxon>
        <taxon>Mamiellophyceae</taxon>
        <taxon>Mamiellales</taxon>
        <taxon>Bathycoccaceae</taxon>
        <taxon>Bathycoccus</taxon>
    </lineage>
</organism>
<evidence type="ECO:0000313" key="2">
    <source>
        <dbReference type="EMBL" id="CCO16021.1"/>
    </source>
</evidence>
<feature type="domain" description="F-box" evidence="1">
    <location>
        <begin position="78"/>
        <end position="127"/>
    </location>
</feature>
<dbReference type="Proteomes" id="UP000198341">
    <property type="component" value="Chromosome 4"/>
</dbReference>
<name>K8EDE2_9CHLO</name>
<accession>K8EDE2</accession>
<dbReference type="AlphaFoldDB" id="K8EDE2"/>
<dbReference type="KEGG" id="bpg:Bathy04g04000"/>
<dbReference type="GeneID" id="19016426"/>
<reference evidence="2 3" key="1">
    <citation type="submission" date="2011-10" db="EMBL/GenBank/DDBJ databases">
        <authorList>
            <person name="Genoscope - CEA"/>
        </authorList>
    </citation>
    <scope>NUCLEOTIDE SEQUENCE [LARGE SCALE GENOMIC DNA]</scope>
    <source>
        <strain evidence="2 3">RCC 1105</strain>
    </source>
</reference>
<dbReference type="Pfam" id="PF00646">
    <property type="entry name" value="F-box"/>
    <property type="match status" value="1"/>
</dbReference>
<proteinExistence type="predicted"/>
<evidence type="ECO:0000259" key="1">
    <source>
        <dbReference type="PROSITE" id="PS50181"/>
    </source>
</evidence>